<keyword evidence="1" id="KW-1133">Transmembrane helix</keyword>
<sequence>MTGDAVLVIGGITAAFVLAPVVLFPRRSVVGPRQLLTGAGSGAAAAAVWLVVVLVAPPVPPSTGAALAVTGAAALIAGFAGSGRGPGRLLAALLAAATAMGLIFAMVVTLAHWGPDTIVPDVTPQAPEALRIPESRIEMVDPYVLILVLGALAAAALSVVTALNRRRR</sequence>
<keyword evidence="1" id="KW-0812">Transmembrane</keyword>
<dbReference type="Proteomes" id="UP000239415">
    <property type="component" value="Unassembled WGS sequence"/>
</dbReference>
<protein>
    <submittedName>
        <fullName evidence="2">Uncharacterized protein</fullName>
    </submittedName>
</protein>
<feature type="transmembrane region" description="Helical" evidence="1">
    <location>
        <begin position="89"/>
        <end position="113"/>
    </location>
</feature>
<accession>A0A2T0K240</accession>
<feature type="transmembrane region" description="Helical" evidence="1">
    <location>
        <begin position="62"/>
        <end position="82"/>
    </location>
</feature>
<organism evidence="2 3">
    <name type="scientific">Actinoplanes italicus</name>
    <dbReference type="NCBI Taxonomy" id="113567"/>
    <lineage>
        <taxon>Bacteria</taxon>
        <taxon>Bacillati</taxon>
        <taxon>Actinomycetota</taxon>
        <taxon>Actinomycetes</taxon>
        <taxon>Micromonosporales</taxon>
        <taxon>Micromonosporaceae</taxon>
        <taxon>Actinoplanes</taxon>
    </lineage>
</organism>
<evidence type="ECO:0000313" key="2">
    <source>
        <dbReference type="EMBL" id="PRX16861.1"/>
    </source>
</evidence>
<feature type="transmembrane region" description="Helical" evidence="1">
    <location>
        <begin position="36"/>
        <end position="56"/>
    </location>
</feature>
<proteinExistence type="predicted"/>
<keyword evidence="1" id="KW-0472">Membrane</keyword>
<name>A0A2T0K240_9ACTN</name>
<feature type="transmembrane region" description="Helical" evidence="1">
    <location>
        <begin position="6"/>
        <end position="24"/>
    </location>
</feature>
<evidence type="ECO:0000313" key="3">
    <source>
        <dbReference type="Proteomes" id="UP000239415"/>
    </source>
</evidence>
<dbReference type="EMBL" id="PVMZ01000018">
    <property type="protein sequence ID" value="PRX16861.1"/>
    <property type="molecule type" value="Genomic_DNA"/>
</dbReference>
<keyword evidence="3" id="KW-1185">Reference proteome</keyword>
<reference evidence="2 3" key="1">
    <citation type="submission" date="2018-03" db="EMBL/GenBank/DDBJ databases">
        <title>Genomic Encyclopedia of Archaeal and Bacterial Type Strains, Phase II (KMG-II): from individual species to whole genera.</title>
        <authorList>
            <person name="Goeker M."/>
        </authorList>
    </citation>
    <scope>NUCLEOTIDE SEQUENCE [LARGE SCALE GENOMIC DNA]</scope>
    <source>
        <strain evidence="2 3">DSM 43146</strain>
    </source>
</reference>
<comment type="caution">
    <text evidence="2">The sequence shown here is derived from an EMBL/GenBank/DDBJ whole genome shotgun (WGS) entry which is preliminary data.</text>
</comment>
<evidence type="ECO:0000256" key="1">
    <source>
        <dbReference type="SAM" id="Phobius"/>
    </source>
</evidence>
<dbReference type="RefSeq" id="WP_106326510.1">
    <property type="nucleotide sequence ID" value="NZ_BOMO01000063.1"/>
</dbReference>
<gene>
    <name evidence="2" type="ORF">CLV67_118192</name>
</gene>
<feature type="transmembrane region" description="Helical" evidence="1">
    <location>
        <begin position="143"/>
        <end position="163"/>
    </location>
</feature>
<dbReference type="OrthoDB" id="3292770at2"/>
<dbReference type="AlphaFoldDB" id="A0A2T0K240"/>